<organism evidence="7 8">
    <name type="scientific">Entomortierella parvispora</name>
    <dbReference type="NCBI Taxonomy" id="205924"/>
    <lineage>
        <taxon>Eukaryota</taxon>
        <taxon>Fungi</taxon>
        <taxon>Fungi incertae sedis</taxon>
        <taxon>Mucoromycota</taxon>
        <taxon>Mortierellomycotina</taxon>
        <taxon>Mortierellomycetes</taxon>
        <taxon>Mortierellales</taxon>
        <taxon>Mortierellaceae</taxon>
        <taxon>Entomortierella</taxon>
    </lineage>
</organism>
<dbReference type="InterPro" id="IPR050858">
    <property type="entry name" value="Mal-CoA-ACP_Trans/PKS_FabD"/>
</dbReference>
<dbReference type="GO" id="GO:0004314">
    <property type="term" value="F:[acyl-carrier-protein] S-malonyltransferase activity"/>
    <property type="evidence" value="ECO:0007669"/>
    <property type="project" value="UniProtKB-EC"/>
</dbReference>
<keyword evidence="4" id="KW-0012">Acyltransferase</keyword>
<dbReference type="NCBIfam" id="TIGR00128">
    <property type="entry name" value="fabD"/>
    <property type="match status" value="1"/>
</dbReference>
<evidence type="ECO:0000259" key="6">
    <source>
        <dbReference type="SMART" id="SM00827"/>
    </source>
</evidence>
<dbReference type="InterPro" id="IPR014043">
    <property type="entry name" value="Acyl_transferase_dom"/>
</dbReference>
<name>A0A9P3LVK0_9FUNG</name>
<feature type="domain" description="Malonyl-CoA:ACP transacylase (MAT)" evidence="6">
    <location>
        <begin position="4"/>
        <end position="311"/>
    </location>
</feature>
<sequence>MAILFPGQGSQFVGMGRDLYDTFEVARQVVDEADEALGGTLKEVMFHGSQEDLTRTENAQPAILTTSIAMLRVLEREKGLDLGGSYDFALGHSLGEYSALVATGAVPLSDAVKLVRLRGLAMSNAVTDKGTTAMSALVVRPGKLSELVKTMAAIQSELYTDEVAEIANINSSFQVVISGTSEGVRYSSRVLQNLKIAARAVDLPVSAPFHCALMHPAAEEMTEALKSIDFKPPSTSVVSNVTARPLLNEDVISSLLVQQVTETVQWHESISFLREQGVSDFLCLGPGKVLANLLKKEYPHDNIQSMATVDDIK</sequence>
<protein>
    <recommendedName>
        <fullName evidence="2">[acyl-carrier-protein] S-malonyltransferase</fullName>
        <ecNumber evidence="2">2.3.1.39</ecNumber>
    </recommendedName>
</protein>
<dbReference type="InterPro" id="IPR001227">
    <property type="entry name" value="Ac_transferase_dom_sf"/>
</dbReference>
<evidence type="ECO:0000256" key="1">
    <source>
        <dbReference type="ARBA" id="ARBA00008217"/>
    </source>
</evidence>
<evidence type="ECO:0000256" key="4">
    <source>
        <dbReference type="ARBA" id="ARBA00023315"/>
    </source>
</evidence>
<dbReference type="GO" id="GO:0006633">
    <property type="term" value="P:fatty acid biosynthetic process"/>
    <property type="evidence" value="ECO:0007669"/>
    <property type="project" value="TreeGrafter"/>
</dbReference>
<gene>
    <name evidence="7" type="ORF">EMPS_04426</name>
</gene>
<dbReference type="Pfam" id="PF00698">
    <property type="entry name" value="Acyl_transf_1"/>
    <property type="match status" value="1"/>
</dbReference>
<comment type="similarity">
    <text evidence="1">Belongs to the FabD family.</text>
</comment>
<reference evidence="7" key="1">
    <citation type="submission" date="2021-11" db="EMBL/GenBank/DDBJ databases">
        <authorList>
            <person name="Herlambang A."/>
            <person name="Guo Y."/>
            <person name="Takashima Y."/>
            <person name="Nishizawa T."/>
        </authorList>
    </citation>
    <scope>NUCLEOTIDE SEQUENCE</scope>
    <source>
        <strain evidence="7">E1425</strain>
    </source>
</reference>
<dbReference type="InterPro" id="IPR016035">
    <property type="entry name" value="Acyl_Trfase/lysoPLipase"/>
</dbReference>
<proteinExistence type="inferred from homology"/>
<reference evidence="7" key="2">
    <citation type="journal article" date="2022" name="Microbiol. Resour. Announc.">
        <title>Whole-Genome Sequence of Entomortierella parvispora E1425, a Mucoromycotan Fungus Associated with Burkholderiaceae-Related Endosymbiotic Bacteria.</title>
        <authorList>
            <person name="Herlambang A."/>
            <person name="Guo Y."/>
            <person name="Takashima Y."/>
            <person name="Narisawa K."/>
            <person name="Ohta H."/>
            <person name="Nishizawa T."/>
        </authorList>
    </citation>
    <scope>NUCLEOTIDE SEQUENCE</scope>
    <source>
        <strain evidence="7">E1425</strain>
    </source>
</reference>
<comment type="catalytic activity">
    <reaction evidence="5">
        <text>holo-[ACP] + malonyl-CoA = malonyl-[ACP] + CoA</text>
        <dbReference type="Rhea" id="RHEA:41792"/>
        <dbReference type="Rhea" id="RHEA-COMP:9623"/>
        <dbReference type="Rhea" id="RHEA-COMP:9685"/>
        <dbReference type="ChEBI" id="CHEBI:57287"/>
        <dbReference type="ChEBI" id="CHEBI:57384"/>
        <dbReference type="ChEBI" id="CHEBI:64479"/>
        <dbReference type="ChEBI" id="CHEBI:78449"/>
        <dbReference type="EC" id="2.3.1.39"/>
    </reaction>
</comment>
<evidence type="ECO:0000256" key="2">
    <source>
        <dbReference type="ARBA" id="ARBA00013258"/>
    </source>
</evidence>
<dbReference type="AlphaFoldDB" id="A0A9P3LVK0"/>
<dbReference type="PANTHER" id="PTHR42681">
    <property type="entry name" value="MALONYL-COA-ACYL CARRIER PROTEIN TRANSACYLASE, MITOCHONDRIAL"/>
    <property type="match status" value="1"/>
</dbReference>
<evidence type="ECO:0000256" key="5">
    <source>
        <dbReference type="ARBA" id="ARBA00048462"/>
    </source>
</evidence>
<dbReference type="Gene3D" id="3.40.366.10">
    <property type="entry name" value="Malonyl-Coenzyme A Acyl Carrier Protein, domain 2"/>
    <property type="match status" value="1"/>
</dbReference>
<evidence type="ECO:0000313" key="7">
    <source>
        <dbReference type="EMBL" id="GJJ72069.1"/>
    </source>
</evidence>
<dbReference type="PIRSF" id="PIRSF000446">
    <property type="entry name" value="Mct"/>
    <property type="match status" value="1"/>
</dbReference>
<dbReference type="EC" id="2.3.1.39" evidence="2"/>
<dbReference type="SUPFAM" id="SSF55048">
    <property type="entry name" value="Probable ACP-binding domain of malonyl-CoA ACP transacylase"/>
    <property type="match status" value="1"/>
</dbReference>
<dbReference type="InterPro" id="IPR024925">
    <property type="entry name" value="Malonyl_CoA-ACP_transAc"/>
</dbReference>
<evidence type="ECO:0000256" key="3">
    <source>
        <dbReference type="ARBA" id="ARBA00022679"/>
    </source>
</evidence>
<dbReference type="SUPFAM" id="SSF52151">
    <property type="entry name" value="FabD/lysophospholipase-like"/>
    <property type="match status" value="1"/>
</dbReference>
<dbReference type="InterPro" id="IPR016036">
    <property type="entry name" value="Malonyl_transacylase_ACP-bd"/>
</dbReference>
<accession>A0A9P3LVK0</accession>
<dbReference type="EMBL" id="BQFW01000006">
    <property type="protein sequence ID" value="GJJ72069.1"/>
    <property type="molecule type" value="Genomic_DNA"/>
</dbReference>
<dbReference type="Proteomes" id="UP000827284">
    <property type="component" value="Unassembled WGS sequence"/>
</dbReference>
<dbReference type="SMART" id="SM00827">
    <property type="entry name" value="PKS_AT"/>
    <property type="match status" value="1"/>
</dbReference>
<keyword evidence="3" id="KW-0808">Transferase</keyword>
<comment type="caution">
    <text evidence="7">The sequence shown here is derived from an EMBL/GenBank/DDBJ whole genome shotgun (WGS) entry which is preliminary data.</text>
</comment>
<keyword evidence="8" id="KW-1185">Reference proteome</keyword>
<evidence type="ECO:0000313" key="8">
    <source>
        <dbReference type="Proteomes" id="UP000827284"/>
    </source>
</evidence>
<dbReference type="PANTHER" id="PTHR42681:SF1">
    <property type="entry name" value="MALONYL-COA-ACYL CARRIER PROTEIN TRANSACYLASE, MITOCHONDRIAL"/>
    <property type="match status" value="1"/>
</dbReference>
<dbReference type="InterPro" id="IPR004410">
    <property type="entry name" value="Malonyl_CoA-ACP_transAc_FabD"/>
</dbReference>
<dbReference type="Gene3D" id="3.30.70.250">
    <property type="entry name" value="Malonyl-CoA ACP transacylase, ACP-binding"/>
    <property type="match status" value="1"/>
</dbReference>
<dbReference type="OrthoDB" id="541883at2759"/>
<dbReference type="GO" id="GO:0005739">
    <property type="term" value="C:mitochondrion"/>
    <property type="evidence" value="ECO:0007669"/>
    <property type="project" value="TreeGrafter"/>
</dbReference>